<reference evidence="2" key="1">
    <citation type="journal article" date="2023" name="G3 (Bethesda)">
        <title>A reference genome for the long-term kleptoplast-retaining sea slug Elysia crispata morphotype clarki.</title>
        <authorList>
            <person name="Eastman K.E."/>
            <person name="Pendleton A.L."/>
            <person name="Shaikh M.A."/>
            <person name="Suttiyut T."/>
            <person name="Ogas R."/>
            <person name="Tomko P."/>
            <person name="Gavelis G."/>
            <person name="Widhalm J.R."/>
            <person name="Wisecaver J.H."/>
        </authorList>
    </citation>
    <scope>NUCLEOTIDE SEQUENCE</scope>
    <source>
        <strain evidence="2">ECLA1</strain>
    </source>
</reference>
<proteinExistence type="predicted"/>
<keyword evidence="3" id="KW-1185">Reference proteome</keyword>
<comment type="caution">
    <text evidence="2">The sequence shown here is derived from an EMBL/GenBank/DDBJ whole genome shotgun (WGS) entry which is preliminary data.</text>
</comment>
<dbReference type="Proteomes" id="UP001283361">
    <property type="component" value="Unassembled WGS sequence"/>
</dbReference>
<accession>A0AAE0Z4L4</accession>
<sequence length="91" mass="10114">MADNSVTQTVTVFSHLGQNNSDAEVHVYIKIKKKNYGDFRSFCGMGCGSSKPHAAPDRVREEEKTIAQVKPSRDEGSTLNKNDNNQDKVDQ</sequence>
<protein>
    <submittedName>
        <fullName evidence="2">Uncharacterized protein</fullName>
    </submittedName>
</protein>
<dbReference type="EMBL" id="JAWDGP010004750">
    <property type="protein sequence ID" value="KAK3762186.1"/>
    <property type="molecule type" value="Genomic_DNA"/>
</dbReference>
<evidence type="ECO:0000256" key="1">
    <source>
        <dbReference type="SAM" id="MobiDB-lite"/>
    </source>
</evidence>
<feature type="non-terminal residue" evidence="2">
    <location>
        <position position="1"/>
    </location>
</feature>
<gene>
    <name evidence="2" type="ORF">RRG08_020158</name>
</gene>
<evidence type="ECO:0000313" key="2">
    <source>
        <dbReference type="EMBL" id="KAK3762186.1"/>
    </source>
</evidence>
<evidence type="ECO:0000313" key="3">
    <source>
        <dbReference type="Proteomes" id="UP001283361"/>
    </source>
</evidence>
<organism evidence="2 3">
    <name type="scientific">Elysia crispata</name>
    <name type="common">lettuce slug</name>
    <dbReference type="NCBI Taxonomy" id="231223"/>
    <lineage>
        <taxon>Eukaryota</taxon>
        <taxon>Metazoa</taxon>
        <taxon>Spiralia</taxon>
        <taxon>Lophotrochozoa</taxon>
        <taxon>Mollusca</taxon>
        <taxon>Gastropoda</taxon>
        <taxon>Heterobranchia</taxon>
        <taxon>Euthyneura</taxon>
        <taxon>Panpulmonata</taxon>
        <taxon>Sacoglossa</taxon>
        <taxon>Placobranchoidea</taxon>
        <taxon>Plakobranchidae</taxon>
        <taxon>Elysia</taxon>
    </lineage>
</organism>
<feature type="region of interest" description="Disordered" evidence="1">
    <location>
        <begin position="50"/>
        <end position="91"/>
    </location>
</feature>
<feature type="compositionally biased region" description="Basic and acidic residues" evidence="1">
    <location>
        <begin position="54"/>
        <end position="76"/>
    </location>
</feature>
<dbReference type="AlphaFoldDB" id="A0AAE0Z4L4"/>
<name>A0AAE0Z4L4_9GAST</name>